<dbReference type="PRINTS" id="PR00778">
    <property type="entry name" value="HTHARSR"/>
</dbReference>
<dbReference type="GO" id="GO:0003700">
    <property type="term" value="F:DNA-binding transcription factor activity"/>
    <property type="evidence" value="ECO:0007669"/>
    <property type="project" value="InterPro"/>
</dbReference>
<dbReference type="PROSITE" id="PS50987">
    <property type="entry name" value="HTH_ARSR_2"/>
    <property type="match status" value="1"/>
</dbReference>
<keyword evidence="2" id="KW-0238">DNA-binding</keyword>
<dbReference type="GO" id="GO:0003677">
    <property type="term" value="F:DNA binding"/>
    <property type="evidence" value="ECO:0007669"/>
    <property type="project" value="UniProtKB-KW"/>
</dbReference>
<evidence type="ECO:0000259" key="4">
    <source>
        <dbReference type="PROSITE" id="PS50987"/>
    </source>
</evidence>
<comment type="caution">
    <text evidence="5">The sequence shown here is derived from an EMBL/GenBank/DDBJ whole genome shotgun (WGS) entry which is preliminary data.</text>
</comment>
<keyword evidence="3" id="KW-0804">Transcription</keyword>
<organism evidence="5 6">
    <name type="scientific">Sphaerochaeta halotolerans</name>
    <dbReference type="NCBI Taxonomy" id="2293840"/>
    <lineage>
        <taxon>Bacteria</taxon>
        <taxon>Pseudomonadati</taxon>
        <taxon>Spirochaetota</taxon>
        <taxon>Spirochaetia</taxon>
        <taxon>Spirochaetales</taxon>
        <taxon>Sphaerochaetaceae</taxon>
        <taxon>Sphaerochaeta</taxon>
    </lineage>
</organism>
<dbReference type="RefSeq" id="WP_117330805.1">
    <property type="nucleotide sequence ID" value="NZ_QUWK01000009.1"/>
</dbReference>
<reference evidence="6" key="1">
    <citation type="submission" date="2018-08" db="EMBL/GenBank/DDBJ databases">
        <authorList>
            <person name="Grouzdev D.S."/>
            <person name="Krutkina M.S."/>
        </authorList>
    </citation>
    <scope>NUCLEOTIDE SEQUENCE [LARGE SCALE GENOMIC DNA]</scope>
    <source>
        <strain evidence="6">4-11</strain>
    </source>
</reference>
<evidence type="ECO:0000313" key="6">
    <source>
        <dbReference type="Proteomes" id="UP000264002"/>
    </source>
</evidence>
<dbReference type="InterPro" id="IPR036388">
    <property type="entry name" value="WH-like_DNA-bd_sf"/>
</dbReference>
<evidence type="ECO:0000256" key="3">
    <source>
        <dbReference type="ARBA" id="ARBA00023163"/>
    </source>
</evidence>
<dbReference type="EMBL" id="QUWK01000009">
    <property type="protein sequence ID" value="RFU94467.1"/>
    <property type="molecule type" value="Genomic_DNA"/>
</dbReference>
<dbReference type="SMART" id="SM00418">
    <property type="entry name" value="HTH_ARSR"/>
    <property type="match status" value="1"/>
</dbReference>
<reference evidence="5 6" key="2">
    <citation type="submission" date="2018-09" db="EMBL/GenBank/DDBJ databases">
        <title>Genome of Sphaerochaeta halotolerans strain 4-11.</title>
        <authorList>
            <person name="Nazina T.N."/>
            <person name="Sokolova D.S."/>
        </authorList>
    </citation>
    <scope>NUCLEOTIDE SEQUENCE [LARGE SCALE GENOMIC DNA]</scope>
    <source>
        <strain evidence="5 6">4-11</strain>
    </source>
</reference>
<dbReference type="InterPro" id="IPR051081">
    <property type="entry name" value="HTH_MetalResp_TranReg"/>
</dbReference>
<dbReference type="PANTHER" id="PTHR33154:SF18">
    <property type="entry name" value="ARSENICAL RESISTANCE OPERON REPRESSOR"/>
    <property type="match status" value="1"/>
</dbReference>
<feature type="domain" description="HTH arsR-type" evidence="4">
    <location>
        <begin position="2"/>
        <end position="96"/>
    </location>
</feature>
<dbReference type="CDD" id="cd00090">
    <property type="entry name" value="HTH_ARSR"/>
    <property type="match status" value="1"/>
</dbReference>
<dbReference type="InterPro" id="IPR036390">
    <property type="entry name" value="WH_DNA-bd_sf"/>
</dbReference>
<dbReference type="InterPro" id="IPR018334">
    <property type="entry name" value="ArsR_HTH"/>
</dbReference>
<dbReference type="Gene3D" id="1.10.10.10">
    <property type="entry name" value="Winged helix-like DNA-binding domain superfamily/Winged helix DNA-binding domain"/>
    <property type="match status" value="1"/>
</dbReference>
<name>A0A372MFB1_9SPIR</name>
<protein>
    <submittedName>
        <fullName evidence="5">ArsR family transcriptional regulator</fullName>
    </submittedName>
</protein>
<dbReference type="AlphaFoldDB" id="A0A372MFB1"/>
<dbReference type="InterPro" id="IPR001845">
    <property type="entry name" value="HTH_ArsR_DNA-bd_dom"/>
</dbReference>
<evidence type="ECO:0000256" key="2">
    <source>
        <dbReference type="ARBA" id="ARBA00023125"/>
    </source>
</evidence>
<keyword evidence="6" id="KW-1185">Reference proteome</keyword>
<dbReference type="NCBIfam" id="NF033788">
    <property type="entry name" value="HTH_metalloreg"/>
    <property type="match status" value="1"/>
</dbReference>
<keyword evidence="1" id="KW-0805">Transcription regulation</keyword>
<evidence type="ECO:0000313" key="5">
    <source>
        <dbReference type="EMBL" id="RFU94467.1"/>
    </source>
</evidence>
<dbReference type="OrthoDB" id="9798835at2"/>
<dbReference type="PANTHER" id="PTHR33154">
    <property type="entry name" value="TRANSCRIPTIONAL REGULATOR, ARSR FAMILY"/>
    <property type="match status" value="1"/>
</dbReference>
<dbReference type="Pfam" id="PF01022">
    <property type="entry name" value="HTH_5"/>
    <property type="match status" value="1"/>
</dbReference>
<dbReference type="SUPFAM" id="SSF46785">
    <property type="entry name" value="Winged helix' DNA-binding domain"/>
    <property type="match status" value="1"/>
</dbReference>
<evidence type="ECO:0000256" key="1">
    <source>
        <dbReference type="ARBA" id="ARBA00023015"/>
    </source>
</evidence>
<dbReference type="InterPro" id="IPR011991">
    <property type="entry name" value="ArsR-like_HTH"/>
</dbReference>
<dbReference type="Proteomes" id="UP000264002">
    <property type="component" value="Unassembled WGS sequence"/>
</dbReference>
<proteinExistence type="predicted"/>
<accession>A0A372MFB1</accession>
<dbReference type="PROSITE" id="PS00846">
    <property type="entry name" value="HTH_ARSR_1"/>
    <property type="match status" value="1"/>
</dbReference>
<sequence length="119" mass="13316">MDKQETPGSQLLKLKALSDTTRLDIINLLSSGPLCACDILESFQITQPTLSYHMKLLTESGLVSSERTGKWMHYTLNCSELEDLLGYLKQLMVSRNVPLVKSSANCEQSCNQTKLVKHN</sequence>
<gene>
    <name evidence="5" type="ORF">DYP60_09725</name>
</gene>